<dbReference type="Proteomes" id="UP000270342">
    <property type="component" value="Unassembled WGS sequence"/>
</dbReference>
<name>A0A494WYC5_9BURK</name>
<dbReference type="Pfam" id="PF03466">
    <property type="entry name" value="LysR_substrate"/>
    <property type="match status" value="1"/>
</dbReference>
<feature type="domain" description="LysR substrate-binding" evidence="1">
    <location>
        <begin position="26"/>
        <end position="141"/>
    </location>
</feature>
<protein>
    <recommendedName>
        <fullName evidence="1">LysR substrate-binding domain-containing protein</fullName>
    </recommendedName>
</protein>
<reference evidence="2 3" key="1">
    <citation type="submission" date="2018-10" db="EMBL/GenBank/DDBJ databases">
        <title>Robbsia sp. DHC34, isolated from soil.</title>
        <authorList>
            <person name="Gao Z.-H."/>
            <person name="Qiu L.-H."/>
        </authorList>
    </citation>
    <scope>NUCLEOTIDE SEQUENCE [LARGE SCALE GENOMIC DNA]</scope>
    <source>
        <strain evidence="2 3">DHC34</strain>
    </source>
</reference>
<dbReference type="AlphaFoldDB" id="A0A494WYC5"/>
<dbReference type="PANTHER" id="PTHR30427:SF1">
    <property type="entry name" value="TRANSCRIPTIONAL ACTIVATOR PROTEIN LYSR"/>
    <property type="match status" value="1"/>
</dbReference>
<dbReference type="InterPro" id="IPR005119">
    <property type="entry name" value="LysR_subst-bd"/>
</dbReference>
<evidence type="ECO:0000313" key="3">
    <source>
        <dbReference type="Proteomes" id="UP000270342"/>
    </source>
</evidence>
<comment type="caution">
    <text evidence="2">The sequence shown here is derived from an EMBL/GenBank/DDBJ whole genome shotgun (WGS) entry which is preliminary data.</text>
</comment>
<organism evidence="2 3">
    <name type="scientific">Pararobbsia silviterrae</name>
    <dbReference type="NCBI Taxonomy" id="1792498"/>
    <lineage>
        <taxon>Bacteria</taxon>
        <taxon>Pseudomonadati</taxon>
        <taxon>Pseudomonadota</taxon>
        <taxon>Betaproteobacteria</taxon>
        <taxon>Burkholderiales</taxon>
        <taxon>Burkholderiaceae</taxon>
        <taxon>Pararobbsia</taxon>
    </lineage>
</organism>
<dbReference type="GO" id="GO:0010628">
    <property type="term" value="P:positive regulation of gene expression"/>
    <property type="evidence" value="ECO:0007669"/>
    <property type="project" value="TreeGrafter"/>
</dbReference>
<dbReference type="EMBL" id="RBZU01000028">
    <property type="protein sequence ID" value="RKP43547.1"/>
    <property type="molecule type" value="Genomic_DNA"/>
</dbReference>
<proteinExistence type="predicted"/>
<accession>A0A494WYC5</accession>
<gene>
    <name evidence="2" type="ORF">D7S86_28740</name>
</gene>
<dbReference type="GO" id="GO:0043565">
    <property type="term" value="F:sequence-specific DNA binding"/>
    <property type="evidence" value="ECO:0007669"/>
    <property type="project" value="TreeGrafter"/>
</dbReference>
<dbReference type="PANTHER" id="PTHR30427">
    <property type="entry name" value="TRANSCRIPTIONAL ACTIVATOR PROTEIN LYSR"/>
    <property type="match status" value="1"/>
</dbReference>
<sequence>MVCRCRIRRALSPSSKTSGARSRLLLLAKRVIDLSDFAHQAFISLGSNDPYRIQMDDAFARLGIARRLVVETPSAVSVCSLVRKGLGLAIVNPLTALEFADHNLHIRPLSVSFPFRVSLIRPEHRPSNPLVAAFTTSLHAEIAILRRGLN</sequence>
<dbReference type="SUPFAM" id="SSF53850">
    <property type="entry name" value="Periplasmic binding protein-like II"/>
    <property type="match status" value="1"/>
</dbReference>
<dbReference type="GO" id="GO:0009089">
    <property type="term" value="P:lysine biosynthetic process via diaminopimelate"/>
    <property type="evidence" value="ECO:0007669"/>
    <property type="project" value="TreeGrafter"/>
</dbReference>
<evidence type="ECO:0000259" key="1">
    <source>
        <dbReference type="Pfam" id="PF03466"/>
    </source>
</evidence>
<dbReference type="OrthoDB" id="8849678at2"/>
<keyword evidence="3" id="KW-1185">Reference proteome</keyword>
<dbReference type="Gene3D" id="3.40.190.290">
    <property type="match status" value="1"/>
</dbReference>
<evidence type="ECO:0000313" key="2">
    <source>
        <dbReference type="EMBL" id="RKP43547.1"/>
    </source>
</evidence>